<dbReference type="EMBL" id="JAMZIH010009287">
    <property type="protein sequence ID" value="KAJ1670396.1"/>
    <property type="molecule type" value="Genomic_DNA"/>
</dbReference>
<comment type="caution">
    <text evidence="1">The sequence shown here is derived from an EMBL/GenBank/DDBJ whole genome shotgun (WGS) entry which is preliminary data.</text>
</comment>
<accession>A0ACC1HC60</accession>
<reference evidence="1" key="1">
    <citation type="submission" date="2022-06" db="EMBL/GenBank/DDBJ databases">
        <title>Phylogenomic reconstructions and comparative analyses of Kickxellomycotina fungi.</title>
        <authorList>
            <person name="Reynolds N.K."/>
            <person name="Stajich J.E."/>
            <person name="Barry K."/>
            <person name="Grigoriev I.V."/>
            <person name="Crous P."/>
            <person name="Smith M.E."/>
        </authorList>
    </citation>
    <scope>NUCLEOTIDE SEQUENCE</scope>
    <source>
        <strain evidence="1">RSA 2271</strain>
    </source>
</reference>
<gene>
    <name evidence="1" type="ORF">EV182_008234</name>
</gene>
<sequence>SFSGHQDITQATNPFASAECVPPSYQTGTSTNSCGDFSTDCTADSLDQAVYSMSSPPASLSAQLQQFGTSQGNVTALLAGPVDLVSGTAVDTQLGQHDIKLNIGHIGSTEPSST</sequence>
<keyword evidence="2" id="KW-1185">Reference proteome</keyword>
<evidence type="ECO:0000313" key="1">
    <source>
        <dbReference type="EMBL" id="KAJ1670396.1"/>
    </source>
</evidence>
<organism evidence="1 2">
    <name type="scientific">Spiromyces aspiralis</name>
    <dbReference type="NCBI Taxonomy" id="68401"/>
    <lineage>
        <taxon>Eukaryota</taxon>
        <taxon>Fungi</taxon>
        <taxon>Fungi incertae sedis</taxon>
        <taxon>Zoopagomycota</taxon>
        <taxon>Kickxellomycotina</taxon>
        <taxon>Kickxellomycetes</taxon>
        <taxon>Kickxellales</taxon>
        <taxon>Kickxellaceae</taxon>
        <taxon>Spiromyces</taxon>
    </lineage>
</organism>
<dbReference type="Proteomes" id="UP001145114">
    <property type="component" value="Unassembled WGS sequence"/>
</dbReference>
<name>A0ACC1HC60_9FUNG</name>
<evidence type="ECO:0000313" key="2">
    <source>
        <dbReference type="Proteomes" id="UP001145114"/>
    </source>
</evidence>
<feature type="non-terminal residue" evidence="1">
    <location>
        <position position="1"/>
    </location>
</feature>
<feature type="non-terminal residue" evidence="1">
    <location>
        <position position="114"/>
    </location>
</feature>
<protein>
    <submittedName>
        <fullName evidence="1">Uncharacterized protein</fullName>
    </submittedName>
</protein>
<proteinExistence type="predicted"/>